<dbReference type="PANTHER" id="PTHR46362">
    <property type="entry name" value="GEM-ASSOCIATED PROTEIN 5"/>
    <property type="match status" value="1"/>
</dbReference>
<evidence type="ECO:0000256" key="1">
    <source>
        <dbReference type="PROSITE-ProRule" id="PRU00221"/>
    </source>
</evidence>
<accession>A0A182PCI0</accession>
<evidence type="ECO:0000259" key="5">
    <source>
        <dbReference type="Pfam" id="PF23775"/>
    </source>
</evidence>
<dbReference type="Proteomes" id="UP000075885">
    <property type="component" value="Unassembled WGS sequence"/>
</dbReference>
<feature type="repeat" description="WD" evidence="1">
    <location>
        <begin position="747"/>
        <end position="789"/>
    </location>
</feature>
<protein>
    <submittedName>
        <fullName evidence="6">Uncharacterized protein</fullName>
    </submittedName>
</protein>
<dbReference type="EnsemblMetazoa" id="AEPI004635-RA">
    <property type="protein sequence ID" value="AEPI004635-PA"/>
    <property type="gene ID" value="AEPI004635"/>
</dbReference>
<feature type="region of interest" description="Disordered" evidence="2">
    <location>
        <begin position="316"/>
        <end position="349"/>
    </location>
</feature>
<dbReference type="GO" id="GO:0000387">
    <property type="term" value="P:spliceosomal snRNP assembly"/>
    <property type="evidence" value="ECO:0007669"/>
    <property type="project" value="TreeGrafter"/>
</dbReference>
<dbReference type="PROSITE" id="PS50082">
    <property type="entry name" value="WD_REPEATS_2"/>
    <property type="match status" value="1"/>
</dbReference>
<dbReference type="InterPro" id="IPR052640">
    <property type="entry name" value="Gemin-5"/>
</dbReference>
<keyword evidence="1" id="KW-0853">WD repeat</keyword>
<evidence type="ECO:0000313" key="6">
    <source>
        <dbReference type="EnsemblMetazoa" id="AEPI004635-PA"/>
    </source>
</evidence>
<feature type="domain" description="Gem-associated protein 5 first beta-propeller" evidence="3">
    <location>
        <begin position="27"/>
        <end position="325"/>
    </location>
</feature>
<reference evidence="6" key="2">
    <citation type="submission" date="2020-05" db="UniProtKB">
        <authorList>
            <consortium name="EnsemblMetazoa"/>
        </authorList>
    </citation>
    <scope>IDENTIFICATION</scope>
    <source>
        <strain evidence="6">Epiroticus2</strain>
    </source>
</reference>
<evidence type="ECO:0000259" key="4">
    <source>
        <dbReference type="Pfam" id="PF23774"/>
    </source>
</evidence>
<dbReference type="InterPro" id="IPR011047">
    <property type="entry name" value="Quinoprotein_ADH-like_sf"/>
</dbReference>
<dbReference type="GO" id="GO:0032797">
    <property type="term" value="C:SMN complex"/>
    <property type="evidence" value="ECO:0007669"/>
    <property type="project" value="TreeGrafter"/>
</dbReference>
<feature type="compositionally biased region" description="Acidic residues" evidence="2">
    <location>
        <begin position="321"/>
        <end position="331"/>
    </location>
</feature>
<feature type="region of interest" description="Disordered" evidence="2">
    <location>
        <begin position="229"/>
        <end position="250"/>
    </location>
</feature>
<dbReference type="Pfam" id="PF23774">
    <property type="entry name" value="TPR_GEMI5"/>
    <property type="match status" value="1"/>
</dbReference>
<dbReference type="SUPFAM" id="SSF50978">
    <property type="entry name" value="WD40 repeat-like"/>
    <property type="match status" value="1"/>
</dbReference>
<dbReference type="SMART" id="SM00320">
    <property type="entry name" value="WD40"/>
    <property type="match status" value="4"/>
</dbReference>
<keyword evidence="7" id="KW-1185">Reference proteome</keyword>
<dbReference type="PANTHER" id="PTHR46362:SF1">
    <property type="entry name" value="GEM-ASSOCIATED PROTEIN 5"/>
    <property type="match status" value="1"/>
</dbReference>
<dbReference type="Gene3D" id="2.130.10.10">
    <property type="entry name" value="YVTN repeat-like/Quinoprotein amine dehydrogenase"/>
    <property type="match status" value="2"/>
</dbReference>
<feature type="domain" description="Gem-associated protein 5 second beta-propeller" evidence="5">
    <location>
        <begin position="536"/>
        <end position="814"/>
    </location>
</feature>
<dbReference type="PROSITE" id="PS50294">
    <property type="entry name" value="WD_REPEATS_REGION"/>
    <property type="match status" value="1"/>
</dbReference>
<dbReference type="InterPro" id="IPR056421">
    <property type="entry name" value="TPR_GEMI5"/>
</dbReference>
<feature type="domain" description="Gem-associated protein 5 TPR" evidence="4">
    <location>
        <begin position="993"/>
        <end position="1164"/>
    </location>
</feature>
<dbReference type="InterPro" id="IPR001680">
    <property type="entry name" value="WD40_rpt"/>
</dbReference>
<evidence type="ECO:0000313" key="7">
    <source>
        <dbReference type="Proteomes" id="UP000075885"/>
    </source>
</evidence>
<organism evidence="6 7">
    <name type="scientific">Anopheles epiroticus</name>
    <dbReference type="NCBI Taxonomy" id="199890"/>
    <lineage>
        <taxon>Eukaryota</taxon>
        <taxon>Metazoa</taxon>
        <taxon>Ecdysozoa</taxon>
        <taxon>Arthropoda</taxon>
        <taxon>Hexapoda</taxon>
        <taxon>Insecta</taxon>
        <taxon>Pterygota</taxon>
        <taxon>Neoptera</taxon>
        <taxon>Endopterygota</taxon>
        <taxon>Diptera</taxon>
        <taxon>Nematocera</taxon>
        <taxon>Culicoidea</taxon>
        <taxon>Culicidae</taxon>
        <taxon>Anophelinae</taxon>
        <taxon>Anopheles</taxon>
    </lineage>
</organism>
<reference evidence="7" key="1">
    <citation type="submission" date="2013-03" db="EMBL/GenBank/DDBJ databases">
        <title>The Genome Sequence of Anopheles epiroticus epiroticus2.</title>
        <authorList>
            <consortium name="The Broad Institute Genomics Platform"/>
            <person name="Neafsey D.E."/>
            <person name="Howell P."/>
            <person name="Walker B."/>
            <person name="Young S.K."/>
            <person name="Zeng Q."/>
            <person name="Gargeya S."/>
            <person name="Fitzgerald M."/>
            <person name="Haas B."/>
            <person name="Abouelleil A."/>
            <person name="Allen A.W."/>
            <person name="Alvarado L."/>
            <person name="Arachchi H.M."/>
            <person name="Berlin A.M."/>
            <person name="Chapman S.B."/>
            <person name="Gainer-Dewar J."/>
            <person name="Goldberg J."/>
            <person name="Griggs A."/>
            <person name="Gujja S."/>
            <person name="Hansen M."/>
            <person name="Howarth C."/>
            <person name="Imamovic A."/>
            <person name="Ireland A."/>
            <person name="Larimer J."/>
            <person name="McCowan C."/>
            <person name="Murphy C."/>
            <person name="Pearson M."/>
            <person name="Poon T.W."/>
            <person name="Priest M."/>
            <person name="Roberts A."/>
            <person name="Saif S."/>
            <person name="Shea T."/>
            <person name="Sisk P."/>
            <person name="Sykes S."/>
            <person name="Wortman J."/>
            <person name="Nusbaum C."/>
            <person name="Birren B."/>
        </authorList>
    </citation>
    <scope>NUCLEOTIDE SEQUENCE [LARGE SCALE GENOMIC DNA]</scope>
    <source>
        <strain evidence="7">Epiroticus2</strain>
    </source>
</reference>
<proteinExistence type="predicted"/>
<dbReference type="Pfam" id="PF23775">
    <property type="entry name" value="Beta-prop_RIG_2nd"/>
    <property type="match status" value="1"/>
</dbReference>
<dbReference type="Pfam" id="PF23770">
    <property type="entry name" value="Beta-prop_RIG_1st"/>
    <property type="match status" value="1"/>
</dbReference>
<dbReference type="VEuPathDB" id="VectorBase:AEPI004635"/>
<dbReference type="InterPro" id="IPR056424">
    <property type="entry name" value="Beta-prop_GEMI5_2nd"/>
</dbReference>
<sequence>MACNMDGFVAPIYHRWYHQNSFISTPDNGILYCSRWDIAYIPPMDNNCLPKTQIITVKGFIKSMACAPDWTDKRLFATLDEYNNLLVWDLDQAQPVHGHRGHATTPKAPSSRKQYSDVTSAICFSAHGKVISCDRSDLAVYCLLSNTYKLMPDFFRNKTVVILAPSPVERDVFIAGLKDGLIQIFSIKKNTILNTLRSHDKEIVSIECMSVPVLKSSVWRKRDKKAEANATASATKNVESRPKKQARKKAVPVADDSNFLDIYDFNESLEEFGTIIDRESQDEKRNQFREKAKTVEGFNFLEACENLKEDMLKAANRRDNDEEEEDDDEVGEQSTIGQHEFNTDDENDLDDCEKLRDYVVVNNEDRDVDEELEDGREEYESKLILVTGSRENVVWFWDYDSGLPIDKLIIPSVATAKMCDTLFTTAVWMDESHVVANNSNGQVFEWKVDFKYKNERLHLVAKESLAPYPVDKIFHLIRAKGLRTRETDGRYLWCSSIHRKLTCLEVTESGKVSVVVDYACITTTNRCVVENPLESMVVALASGAPRIEKLNLTSLQPDNIPFKSYTNKISALVMFLAWHPEDEEKLAFATSEGRVGVIDTSSMTNVPVIMKPFTTKEVYALHWCYLTDEKQEKRLILFACSKNELVYYHMSGAQKYEPIRCTQFGNVSNISGAGNMCFVGTQQGNIYICDLDQNLKQLYHSKVANRYIASVECKNNYLAVGSNDRVIQLMNLSSGFEDKQEKEIISLEGHKDGICKVGWNRGDTMLLVSSSYDCSIRVWDALSATCLNVFYTKAFAYAAIFSPLDENIILFVGKGIPLSCYDRTKQHAAEPSKASSKLNIKFAVQEDGNPIESKHEKQRAKSKQPARTVGPIASEAVDLLTDEVKKVTLKEAPAVKSTPVATLSTTFQLTHRETNKTKDVLECIVKLLHTPEPEPEPIDLEGEENSSDCDSIDEEFKRLTKPKPQAQKPSAESPVKPCEMSTEDEHMFYNERLFSTEQNLKQLIAEESRQHNITDTSTIGLVMLPQLLHKLKETILGCISKKKLTAQMLALAPYVSHMFWRQCCQAYAYQLIEGKQPLAAVPYFLASHKVDSSIEELCDAKYFREAWVICRLQKMPEDPILEQVASKWAEHLDAIGNYEAAALVWTGVKKYQQAADVLSKRREITADIQRTIDELNAKVQEASQLAEQ</sequence>
<name>A0A182PCI0_9DIPT</name>
<dbReference type="SUPFAM" id="SSF50998">
    <property type="entry name" value="Quinoprotein alcohol dehydrogenase-like"/>
    <property type="match status" value="1"/>
</dbReference>
<dbReference type="InterPro" id="IPR036322">
    <property type="entry name" value="WD40_repeat_dom_sf"/>
</dbReference>
<dbReference type="InterPro" id="IPR015943">
    <property type="entry name" value="WD40/YVTN_repeat-like_dom_sf"/>
</dbReference>
<feature type="region of interest" description="Disordered" evidence="2">
    <location>
        <begin position="849"/>
        <end position="868"/>
    </location>
</feature>
<dbReference type="AlphaFoldDB" id="A0A182PCI0"/>
<evidence type="ECO:0000259" key="3">
    <source>
        <dbReference type="Pfam" id="PF23770"/>
    </source>
</evidence>
<evidence type="ECO:0000256" key="2">
    <source>
        <dbReference type="SAM" id="MobiDB-lite"/>
    </source>
</evidence>
<dbReference type="STRING" id="199890.A0A182PCI0"/>
<dbReference type="InterPro" id="IPR056432">
    <property type="entry name" value="Beta-prop_GEMI5_1st"/>
</dbReference>
<dbReference type="GO" id="GO:0003730">
    <property type="term" value="F:mRNA 3'-UTR binding"/>
    <property type="evidence" value="ECO:0007669"/>
    <property type="project" value="TreeGrafter"/>
</dbReference>
<dbReference type="GO" id="GO:0005634">
    <property type="term" value="C:nucleus"/>
    <property type="evidence" value="ECO:0007669"/>
    <property type="project" value="TreeGrafter"/>
</dbReference>